<dbReference type="Proteomes" id="UP001141327">
    <property type="component" value="Unassembled WGS sequence"/>
</dbReference>
<gene>
    <name evidence="1" type="ORF">PAPYR_11562</name>
</gene>
<accession>A0ABQ8UAK0</accession>
<dbReference type="EMBL" id="JAPMOS010000208">
    <property type="protein sequence ID" value="KAJ4453840.1"/>
    <property type="molecule type" value="Genomic_DNA"/>
</dbReference>
<comment type="caution">
    <text evidence="1">The sequence shown here is derived from an EMBL/GenBank/DDBJ whole genome shotgun (WGS) entry which is preliminary data.</text>
</comment>
<name>A0ABQ8UAK0_9EUKA</name>
<proteinExistence type="predicted"/>
<evidence type="ECO:0000313" key="2">
    <source>
        <dbReference type="Proteomes" id="UP001141327"/>
    </source>
</evidence>
<organism evidence="1 2">
    <name type="scientific">Paratrimastix pyriformis</name>
    <dbReference type="NCBI Taxonomy" id="342808"/>
    <lineage>
        <taxon>Eukaryota</taxon>
        <taxon>Metamonada</taxon>
        <taxon>Preaxostyla</taxon>
        <taxon>Paratrimastigidae</taxon>
        <taxon>Paratrimastix</taxon>
    </lineage>
</organism>
<sequence>MDNEALEAACKVVKGMQDLIEQETRVPLQISSTNARSAASTAIRTTLTLVTPLKAAVAQSKDAVALPTKEAITLPKAITPDDASRGTQARKAPVSGSLEHNFVLQFLRFMLLFQTGRGLSWVHEKALRGTNKCAVLRSETYGNTQRVTSPFQPANDEKPEDNNYGDWKDLRSSWERRCPWLTRTRFRATWCIIATSRSCIGWHSGFLRGSSLKLESSIVKTDEVDHSNPAPWTMMMQF</sequence>
<protein>
    <submittedName>
        <fullName evidence="1">Uncharacterized protein</fullName>
    </submittedName>
</protein>
<evidence type="ECO:0000313" key="1">
    <source>
        <dbReference type="EMBL" id="KAJ4453840.1"/>
    </source>
</evidence>
<keyword evidence="2" id="KW-1185">Reference proteome</keyword>
<reference evidence="1" key="1">
    <citation type="journal article" date="2022" name="bioRxiv">
        <title>Genomics of Preaxostyla Flagellates Illuminates Evolutionary Transitions and the Path Towards Mitochondrial Loss.</title>
        <authorList>
            <person name="Novak L.V.F."/>
            <person name="Treitli S.C."/>
            <person name="Pyrih J."/>
            <person name="Halakuc P."/>
            <person name="Pipaliya S.V."/>
            <person name="Vacek V."/>
            <person name="Brzon O."/>
            <person name="Soukal P."/>
            <person name="Eme L."/>
            <person name="Dacks J.B."/>
            <person name="Karnkowska A."/>
            <person name="Elias M."/>
            <person name="Hampl V."/>
        </authorList>
    </citation>
    <scope>NUCLEOTIDE SEQUENCE</scope>
    <source>
        <strain evidence="1">RCP-MX</strain>
    </source>
</reference>